<evidence type="ECO:0000256" key="2">
    <source>
        <dbReference type="ARBA" id="ARBA00022448"/>
    </source>
</evidence>
<evidence type="ECO:0000259" key="7">
    <source>
        <dbReference type="PROSITE" id="PS50850"/>
    </source>
</evidence>
<dbReference type="InterPro" id="IPR036259">
    <property type="entry name" value="MFS_trans_sf"/>
</dbReference>
<evidence type="ECO:0000256" key="3">
    <source>
        <dbReference type="ARBA" id="ARBA00022692"/>
    </source>
</evidence>
<evidence type="ECO:0000256" key="1">
    <source>
        <dbReference type="ARBA" id="ARBA00004651"/>
    </source>
</evidence>
<name>A0A9D1KPE4_9ACTN</name>
<feature type="transmembrane region" description="Helical" evidence="6">
    <location>
        <begin position="169"/>
        <end position="189"/>
    </location>
</feature>
<feature type="domain" description="Major facilitator superfamily (MFS) profile" evidence="7">
    <location>
        <begin position="16"/>
        <end position="437"/>
    </location>
</feature>
<feature type="transmembrane region" description="Helical" evidence="6">
    <location>
        <begin position="51"/>
        <end position="70"/>
    </location>
</feature>
<organism evidence="8 9">
    <name type="scientific">Candidatus Avipropionibacterium avicola</name>
    <dbReference type="NCBI Taxonomy" id="2840701"/>
    <lineage>
        <taxon>Bacteria</taxon>
        <taxon>Bacillati</taxon>
        <taxon>Actinomycetota</taxon>
        <taxon>Actinomycetes</taxon>
        <taxon>Propionibacteriales</taxon>
        <taxon>Propionibacteriaceae</taxon>
        <taxon>Propionibacteriaceae incertae sedis</taxon>
        <taxon>Candidatus Avipropionibacterium</taxon>
    </lineage>
</organism>
<sequence length="455" mass="45801">MAETDPADRLSSAPGTFVVILVGLLPLPMSMSGASIAIPHIGSDLDTGGAAAQWVVTGYFLTASVLMIVTGTLADALGRRRIYRWGALVYATGSLLAAMAPSINVLLAARIVTGAGAAGVMASGGAILAATFTGAARTRAFAAMGAMAGLGLALGPSASGWIIEGLGWRAGFAIFAVAALGLFAGTWLMRESRAAVPRKRARLLGDAGPVGGLLVLLRDRRFSGWVLAAVIMSIGYGGALAFLPSYLQSPGGRSAGETGLIMLLPTVPMIVLPTLAGKLVNLGVRPAMLITVALLLLGLGNAWLTVLHPDLTVATVTGPLLTLGAGVGLAAGIIDAQAMDRIDTDRAGLAAGLLNTVRAGANSLVLAVFGATLVGLLGITVGSSELAGRVATGNLPVDGGAMLAGHLTRAWRIALLGLAAVCGIGAIITAALVRQGRGHDGRRSSPARSRRHSAV</sequence>
<feature type="transmembrane region" description="Helical" evidence="6">
    <location>
        <begin position="287"/>
        <end position="306"/>
    </location>
</feature>
<feature type="transmembrane region" description="Helical" evidence="6">
    <location>
        <begin position="141"/>
        <end position="163"/>
    </location>
</feature>
<keyword evidence="5 6" id="KW-0472">Membrane</keyword>
<keyword evidence="2" id="KW-0813">Transport</keyword>
<dbReference type="PROSITE" id="PS00216">
    <property type="entry name" value="SUGAR_TRANSPORT_1"/>
    <property type="match status" value="1"/>
</dbReference>
<feature type="transmembrane region" description="Helical" evidence="6">
    <location>
        <begin position="12"/>
        <end position="31"/>
    </location>
</feature>
<reference evidence="8" key="2">
    <citation type="journal article" date="2021" name="PeerJ">
        <title>Extensive microbial diversity within the chicken gut microbiome revealed by metagenomics and culture.</title>
        <authorList>
            <person name="Gilroy R."/>
            <person name="Ravi A."/>
            <person name="Getino M."/>
            <person name="Pursley I."/>
            <person name="Horton D.L."/>
            <person name="Alikhan N.F."/>
            <person name="Baker D."/>
            <person name="Gharbi K."/>
            <person name="Hall N."/>
            <person name="Watson M."/>
            <person name="Adriaenssens E.M."/>
            <person name="Foster-Nyarko E."/>
            <person name="Jarju S."/>
            <person name="Secka A."/>
            <person name="Antonio M."/>
            <person name="Oren A."/>
            <person name="Chaudhuri R.R."/>
            <person name="La Ragione R."/>
            <person name="Hildebrand F."/>
            <person name="Pallen M.J."/>
        </authorList>
    </citation>
    <scope>NUCLEOTIDE SEQUENCE</scope>
    <source>
        <strain evidence="8">ChiGjej1B1-24693</strain>
    </source>
</reference>
<dbReference type="InterPro" id="IPR005829">
    <property type="entry name" value="Sugar_transporter_CS"/>
</dbReference>
<reference evidence="8" key="1">
    <citation type="submission" date="2020-10" db="EMBL/GenBank/DDBJ databases">
        <authorList>
            <person name="Gilroy R."/>
        </authorList>
    </citation>
    <scope>NUCLEOTIDE SEQUENCE</scope>
    <source>
        <strain evidence="8">ChiGjej1B1-24693</strain>
    </source>
</reference>
<keyword evidence="3 6" id="KW-0812">Transmembrane</keyword>
<keyword evidence="4 6" id="KW-1133">Transmembrane helix</keyword>
<dbReference type="InterPro" id="IPR020846">
    <property type="entry name" value="MFS_dom"/>
</dbReference>
<dbReference type="Pfam" id="PF07690">
    <property type="entry name" value="MFS_1"/>
    <property type="match status" value="1"/>
</dbReference>
<comment type="caution">
    <text evidence="8">The sequence shown here is derived from an EMBL/GenBank/DDBJ whole genome shotgun (WGS) entry which is preliminary data.</text>
</comment>
<dbReference type="PROSITE" id="PS50850">
    <property type="entry name" value="MFS"/>
    <property type="match status" value="1"/>
</dbReference>
<dbReference type="Gene3D" id="1.20.1720.10">
    <property type="entry name" value="Multidrug resistance protein D"/>
    <property type="match status" value="1"/>
</dbReference>
<protein>
    <submittedName>
        <fullName evidence="8">MFS transporter</fullName>
    </submittedName>
</protein>
<dbReference type="EMBL" id="DVLP01000352">
    <property type="protein sequence ID" value="HIT76293.1"/>
    <property type="molecule type" value="Genomic_DNA"/>
</dbReference>
<proteinExistence type="predicted"/>
<comment type="subcellular location">
    <subcellularLocation>
        <location evidence="1">Cell membrane</location>
        <topology evidence="1">Multi-pass membrane protein</topology>
    </subcellularLocation>
</comment>
<dbReference type="InterPro" id="IPR011701">
    <property type="entry name" value="MFS"/>
</dbReference>
<dbReference type="AlphaFoldDB" id="A0A9D1KPE4"/>
<evidence type="ECO:0000313" key="9">
    <source>
        <dbReference type="Proteomes" id="UP000886842"/>
    </source>
</evidence>
<dbReference type="PANTHER" id="PTHR42718">
    <property type="entry name" value="MAJOR FACILITATOR SUPERFAMILY MULTIDRUG TRANSPORTER MFSC"/>
    <property type="match status" value="1"/>
</dbReference>
<gene>
    <name evidence="8" type="ORF">IAA98_11970</name>
</gene>
<feature type="transmembrane region" description="Helical" evidence="6">
    <location>
        <begin position="225"/>
        <end position="247"/>
    </location>
</feature>
<dbReference type="Proteomes" id="UP000886842">
    <property type="component" value="Unassembled WGS sequence"/>
</dbReference>
<dbReference type="PANTHER" id="PTHR42718:SF9">
    <property type="entry name" value="MAJOR FACILITATOR SUPERFAMILY MULTIDRUG TRANSPORTER MFSC"/>
    <property type="match status" value="1"/>
</dbReference>
<accession>A0A9D1KPE4</accession>
<feature type="transmembrane region" description="Helical" evidence="6">
    <location>
        <begin position="318"/>
        <end position="338"/>
    </location>
</feature>
<dbReference type="GO" id="GO:0005886">
    <property type="term" value="C:plasma membrane"/>
    <property type="evidence" value="ECO:0007669"/>
    <property type="project" value="UniProtKB-SubCell"/>
</dbReference>
<feature type="transmembrane region" description="Helical" evidence="6">
    <location>
        <begin position="107"/>
        <end position="129"/>
    </location>
</feature>
<evidence type="ECO:0000256" key="6">
    <source>
        <dbReference type="SAM" id="Phobius"/>
    </source>
</evidence>
<feature type="transmembrane region" description="Helical" evidence="6">
    <location>
        <begin position="82"/>
        <end position="101"/>
    </location>
</feature>
<dbReference type="SUPFAM" id="SSF103473">
    <property type="entry name" value="MFS general substrate transporter"/>
    <property type="match status" value="1"/>
</dbReference>
<feature type="transmembrane region" description="Helical" evidence="6">
    <location>
        <begin position="410"/>
        <end position="433"/>
    </location>
</feature>
<evidence type="ECO:0000313" key="8">
    <source>
        <dbReference type="EMBL" id="HIT76293.1"/>
    </source>
</evidence>
<dbReference type="GO" id="GO:0022857">
    <property type="term" value="F:transmembrane transporter activity"/>
    <property type="evidence" value="ECO:0007669"/>
    <property type="project" value="InterPro"/>
</dbReference>
<feature type="transmembrane region" description="Helical" evidence="6">
    <location>
        <begin position="259"/>
        <end position="280"/>
    </location>
</feature>
<evidence type="ECO:0000256" key="5">
    <source>
        <dbReference type="ARBA" id="ARBA00023136"/>
    </source>
</evidence>
<dbReference type="CDD" id="cd17321">
    <property type="entry name" value="MFS_MMR_MDR_like"/>
    <property type="match status" value="1"/>
</dbReference>
<feature type="transmembrane region" description="Helical" evidence="6">
    <location>
        <begin position="359"/>
        <end position="379"/>
    </location>
</feature>
<evidence type="ECO:0000256" key="4">
    <source>
        <dbReference type="ARBA" id="ARBA00022989"/>
    </source>
</evidence>